<evidence type="ECO:0000256" key="1">
    <source>
        <dbReference type="SAM" id="MobiDB-lite"/>
    </source>
</evidence>
<dbReference type="Proteomes" id="UP000289738">
    <property type="component" value="Chromosome A07"/>
</dbReference>
<reference evidence="2 3" key="1">
    <citation type="submission" date="2019-01" db="EMBL/GenBank/DDBJ databases">
        <title>Sequencing of cultivated peanut Arachis hypogaea provides insights into genome evolution and oil improvement.</title>
        <authorList>
            <person name="Chen X."/>
        </authorList>
    </citation>
    <scope>NUCLEOTIDE SEQUENCE [LARGE SCALE GENOMIC DNA]</scope>
    <source>
        <strain evidence="3">cv. Fuhuasheng</strain>
        <tissue evidence="2">Leaves</tissue>
    </source>
</reference>
<keyword evidence="3" id="KW-1185">Reference proteome</keyword>
<dbReference type="EMBL" id="SDMP01000007">
    <property type="protein sequence ID" value="RYR48055.1"/>
    <property type="molecule type" value="Genomic_DNA"/>
</dbReference>
<organism evidence="2 3">
    <name type="scientific">Arachis hypogaea</name>
    <name type="common">Peanut</name>
    <dbReference type="NCBI Taxonomy" id="3818"/>
    <lineage>
        <taxon>Eukaryota</taxon>
        <taxon>Viridiplantae</taxon>
        <taxon>Streptophyta</taxon>
        <taxon>Embryophyta</taxon>
        <taxon>Tracheophyta</taxon>
        <taxon>Spermatophyta</taxon>
        <taxon>Magnoliopsida</taxon>
        <taxon>eudicotyledons</taxon>
        <taxon>Gunneridae</taxon>
        <taxon>Pentapetalae</taxon>
        <taxon>rosids</taxon>
        <taxon>fabids</taxon>
        <taxon>Fabales</taxon>
        <taxon>Fabaceae</taxon>
        <taxon>Papilionoideae</taxon>
        <taxon>50 kb inversion clade</taxon>
        <taxon>dalbergioids sensu lato</taxon>
        <taxon>Dalbergieae</taxon>
        <taxon>Pterocarpus clade</taxon>
        <taxon>Arachis</taxon>
    </lineage>
</organism>
<sequence length="166" mass="19132">MKDKAMEEVREEYPREVNGPAFSVSKTMHNGYPALQAAGFAKLRHQTRRHQLHLPTIIKQKKQNQRPLRGDQGRVGFEKGGREERWHRGATVKRRSRRVEPSRKGRQCSELEALLPLRFLLRASSSGFSSFVANQISSFVSFVLGNNMLRQRLTTTVMLSQNMRLK</sequence>
<proteinExistence type="predicted"/>
<feature type="compositionally biased region" description="Basic residues" evidence="1">
    <location>
        <begin position="88"/>
        <end position="97"/>
    </location>
</feature>
<feature type="compositionally biased region" description="Basic and acidic residues" evidence="1">
    <location>
        <begin position="68"/>
        <end position="87"/>
    </location>
</feature>
<gene>
    <name evidence="2" type="ORF">Ahy_A07g034053</name>
</gene>
<evidence type="ECO:0000313" key="3">
    <source>
        <dbReference type="Proteomes" id="UP000289738"/>
    </source>
</evidence>
<name>A0A445CAT7_ARAHY</name>
<accession>A0A445CAT7</accession>
<protein>
    <submittedName>
        <fullName evidence="2">Uncharacterized protein</fullName>
    </submittedName>
</protein>
<dbReference type="AlphaFoldDB" id="A0A445CAT7"/>
<comment type="caution">
    <text evidence="2">The sequence shown here is derived from an EMBL/GenBank/DDBJ whole genome shotgun (WGS) entry which is preliminary data.</text>
</comment>
<feature type="region of interest" description="Disordered" evidence="1">
    <location>
        <begin position="60"/>
        <end position="103"/>
    </location>
</feature>
<evidence type="ECO:0000313" key="2">
    <source>
        <dbReference type="EMBL" id="RYR48055.1"/>
    </source>
</evidence>